<evidence type="ECO:0000259" key="1">
    <source>
        <dbReference type="Pfam" id="PF01636"/>
    </source>
</evidence>
<dbReference type="Proteomes" id="UP000244978">
    <property type="component" value="Unassembled WGS sequence"/>
</dbReference>
<dbReference type="InterPro" id="IPR052898">
    <property type="entry name" value="ACAD10-like"/>
</dbReference>
<sequence>MARPSGRSSSSTESLRRPGPNRAVRRFWLQNIPSGRYCRAVSDEANRTTTDSTVIPGLDLDAFEAWLQEHHPQLLAGPLSASLIAGGRSNLTYAIDGGVGPWVLRRPPLGHVQKTAHDMAREFRVLSALQPTAVPVPRTVLFIDDPAAGVEMPFYLMERVDGVALKLRSDNRLFTVDQLVSLSEELATTLATLHSVDPASVGLEDFGKADGFVERQLVRWGRQYEGSRNRDIPDLDALQGELAERIPTTMYTSIVHGDFRLDNALVSNDESGMPHIAAVLDWEMATLGDSFTDLGLFGLYWNLSNFADMPESVVATSVFEEDGYPSFDRVVEVYAKAAGIEVPDLSWYLAFAAFKLAVILEGIHFRFQAGQTVGDGFDRIGSLVAPLARAGRTYLSRKA</sequence>
<dbReference type="AlphaFoldDB" id="A0A2U1T2L0"/>
<dbReference type="PANTHER" id="PTHR47829">
    <property type="entry name" value="HYDROLASE, PUTATIVE (AFU_ORTHOLOGUE AFUA_1G12880)-RELATED"/>
    <property type="match status" value="1"/>
</dbReference>
<evidence type="ECO:0000313" key="3">
    <source>
        <dbReference type="Proteomes" id="UP000244978"/>
    </source>
</evidence>
<accession>A0A2U1T2L0</accession>
<dbReference type="CDD" id="cd05154">
    <property type="entry name" value="ACAD10_11_N-like"/>
    <property type="match status" value="1"/>
</dbReference>
<comment type="caution">
    <text evidence="2">The sequence shown here is derived from an EMBL/GenBank/DDBJ whole genome shotgun (WGS) entry which is preliminary data.</text>
</comment>
<dbReference type="EMBL" id="QEEX01000001">
    <property type="protein sequence ID" value="PWB98112.1"/>
    <property type="molecule type" value="Genomic_DNA"/>
</dbReference>
<dbReference type="InterPro" id="IPR041726">
    <property type="entry name" value="ACAD10_11_N"/>
</dbReference>
<evidence type="ECO:0000313" key="2">
    <source>
        <dbReference type="EMBL" id="PWB98112.1"/>
    </source>
</evidence>
<keyword evidence="3" id="KW-1185">Reference proteome</keyword>
<dbReference type="PANTHER" id="PTHR47829:SF1">
    <property type="entry name" value="HAD FAMILY PHOSPHATASE"/>
    <property type="match status" value="1"/>
</dbReference>
<dbReference type="Gene3D" id="3.90.1200.10">
    <property type="match status" value="1"/>
</dbReference>
<proteinExistence type="predicted"/>
<dbReference type="Pfam" id="PF01636">
    <property type="entry name" value="APH"/>
    <property type="match status" value="1"/>
</dbReference>
<dbReference type="InterPro" id="IPR011009">
    <property type="entry name" value="Kinase-like_dom_sf"/>
</dbReference>
<organism evidence="2 3">
    <name type="scientific">Homoserinimonas hongtaonis</name>
    <dbReference type="NCBI Taxonomy" id="2079791"/>
    <lineage>
        <taxon>Bacteria</taxon>
        <taxon>Bacillati</taxon>
        <taxon>Actinomycetota</taxon>
        <taxon>Actinomycetes</taxon>
        <taxon>Micrococcales</taxon>
        <taxon>Microbacteriaceae</taxon>
        <taxon>Homoserinimonas</taxon>
    </lineage>
</organism>
<name>A0A2U1T2L0_9MICO</name>
<gene>
    <name evidence="2" type="ORF">DF220_09955</name>
</gene>
<dbReference type="Gene3D" id="3.30.200.20">
    <property type="entry name" value="Phosphorylase Kinase, domain 1"/>
    <property type="match status" value="1"/>
</dbReference>
<dbReference type="InterPro" id="IPR002575">
    <property type="entry name" value="Aminoglycoside_PTrfase"/>
</dbReference>
<dbReference type="SUPFAM" id="SSF56112">
    <property type="entry name" value="Protein kinase-like (PK-like)"/>
    <property type="match status" value="1"/>
</dbReference>
<feature type="domain" description="Aminoglycoside phosphotransferase" evidence="1">
    <location>
        <begin position="82"/>
        <end position="301"/>
    </location>
</feature>
<protein>
    <submittedName>
        <fullName evidence="2">Acyl-CoA dehydrogenase</fullName>
    </submittedName>
</protein>
<reference evidence="3" key="1">
    <citation type="submission" date="2018-04" db="EMBL/GenBank/DDBJ databases">
        <authorList>
            <person name="Liu S."/>
            <person name="Wang Z."/>
            <person name="Li J."/>
        </authorList>
    </citation>
    <scope>NUCLEOTIDE SEQUENCE [LARGE SCALE GENOMIC DNA]</scope>
    <source>
        <strain evidence="3">S1194</strain>
    </source>
</reference>